<proteinExistence type="predicted"/>
<keyword evidence="2" id="KW-1185">Reference proteome</keyword>
<name>A0ABD2MQG0_9CUCU</name>
<protein>
    <submittedName>
        <fullName evidence="1">Uncharacterized protein</fullName>
    </submittedName>
</protein>
<accession>A0ABD2MQG0</accession>
<feature type="non-terminal residue" evidence="1">
    <location>
        <position position="1"/>
    </location>
</feature>
<reference evidence="1 2" key="1">
    <citation type="journal article" date="2021" name="BMC Biol.">
        <title>Horizontally acquired antibacterial genes associated with adaptive radiation of ladybird beetles.</title>
        <authorList>
            <person name="Li H.S."/>
            <person name="Tang X.F."/>
            <person name="Huang Y.H."/>
            <person name="Xu Z.Y."/>
            <person name="Chen M.L."/>
            <person name="Du X.Y."/>
            <person name="Qiu B.Y."/>
            <person name="Chen P.T."/>
            <person name="Zhang W."/>
            <person name="Slipinski A."/>
            <person name="Escalona H.E."/>
            <person name="Waterhouse R.M."/>
            <person name="Zwick A."/>
            <person name="Pang H."/>
        </authorList>
    </citation>
    <scope>NUCLEOTIDE SEQUENCE [LARGE SCALE GENOMIC DNA]</scope>
    <source>
        <strain evidence="1">SYSU2018</strain>
    </source>
</reference>
<dbReference type="EMBL" id="JABFTP020000021">
    <property type="protein sequence ID" value="KAL3268641.1"/>
    <property type="molecule type" value="Genomic_DNA"/>
</dbReference>
<dbReference type="AlphaFoldDB" id="A0ABD2MQG0"/>
<evidence type="ECO:0000313" key="2">
    <source>
        <dbReference type="Proteomes" id="UP001516400"/>
    </source>
</evidence>
<comment type="caution">
    <text evidence="1">The sequence shown here is derived from an EMBL/GenBank/DDBJ whole genome shotgun (WGS) entry which is preliminary data.</text>
</comment>
<organism evidence="1 2">
    <name type="scientific">Cryptolaemus montrouzieri</name>
    <dbReference type="NCBI Taxonomy" id="559131"/>
    <lineage>
        <taxon>Eukaryota</taxon>
        <taxon>Metazoa</taxon>
        <taxon>Ecdysozoa</taxon>
        <taxon>Arthropoda</taxon>
        <taxon>Hexapoda</taxon>
        <taxon>Insecta</taxon>
        <taxon>Pterygota</taxon>
        <taxon>Neoptera</taxon>
        <taxon>Endopterygota</taxon>
        <taxon>Coleoptera</taxon>
        <taxon>Polyphaga</taxon>
        <taxon>Cucujiformia</taxon>
        <taxon>Coccinelloidea</taxon>
        <taxon>Coccinellidae</taxon>
        <taxon>Scymninae</taxon>
        <taxon>Scymnini</taxon>
        <taxon>Cryptolaemus</taxon>
    </lineage>
</organism>
<sequence>TDINSDHNSVVSKLEIKSKRIDRKSTGRPIDIRKLHNPEIKREVQLSISNTITNATNNDSNLDQWDKVKEAIQATCTQLLQKEKTKRK</sequence>
<evidence type="ECO:0000313" key="1">
    <source>
        <dbReference type="EMBL" id="KAL3268641.1"/>
    </source>
</evidence>
<gene>
    <name evidence="1" type="ORF">HHI36_007745</name>
</gene>
<dbReference type="Proteomes" id="UP001516400">
    <property type="component" value="Unassembled WGS sequence"/>
</dbReference>